<feature type="domain" description="EamA" evidence="6">
    <location>
        <begin position="204"/>
        <end position="335"/>
    </location>
</feature>
<comment type="subcellular location">
    <subcellularLocation>
        <location evidence="1">Membrane</location>
        <topology evidence="1">Multi-pass membrane protein</topology>
    </subcellularLocation>
</comment>
<keyword evidence="4 5" id="KW-0472">Membrane</keyword>
<feature type="transmembrane region" description="Helical" evidence="5">
    <location>
        <begin position="178"/>
        <end position="197"/>
    </location>
</feature>
<dbReference type="InterPro" id="IPR037185">
    <property type="entry name" value="EmrE-like"/>
</dbReference>
<dbReference type="EMBL" id="QPMK01000003">
    <property type="protein sequence ID" value="RDD67294.1"/>
    <property type="molecule type" value="Genomic_DNA"/>
</dbReference>
<dbReference type="Pfam" id="PF00892">
    <property type="entry name" value="EamA"/>
    <property type="match status" value="2"/>
</dbReference>
<keyword evidence="3 5" id="KW-1133">Transmembrane helix</keyword>
<feature type="transmembrane region" description="Helical" evidence="5">
    <location>
        <begin position="87"/>
        <end position="104"/>
    </location>
</feature>
<feature type="transmembrane region" description="Helical" evidence="5">
    <location>
        <begin position="325"/>
        <end position="342"/>
    </location>
</feature>
<evidence type="ECO:0000259" key="6">
    <source>
        <dbReference type="Pfam" id="PF00892"/>
    </source>
</evidence>
<dbReference type="GO" id="GO:0016020">
    <property type="term" value="C:membrane"/>
    <property type="evidence" value="ECO:0007669"/>
    <property type="project" value="UniProtKB-SubCell"/>
</dbReference>
<dbReference type="AlphaFoldDB" id="A0A369TRD4"/>
<feature type="transmembrane region" description="Helical" evidence="5">
    <location>
        <begin position="116"/>
        <end position="136"/>
    </location>
</feature>
<keyword evidence="2 5" id="KW-0812">Transmembrane</keyword>
<sequence length="348" mass="36994">MDVPARLGIAPVARYERRCLSCSLEVYRQDEGGANGGLVRDERRCGVKQASLSPRAWAELSLLALIWGGSFLAIRTALDEIGPLTSVLHRTFWAMLVLWAVVLLRRQPLPRGLRIWGAFWVMGLLNNVLPFSLMAWGQLHIATGLTSIFNAATAIFGVLVAAAVFADERLSLRRGLGVALGFAGVATAIGLDTLTQIDIRSLAQLAVLAGTLSYACAGAWARVHLRGVPPLVAAAGMLTASTLMMGPLAVLVEGPPSLDLSLRSWAAIGYYAVLATALAYLLYYRVLAMAGSGNLLLVTLLIPPVAITLGALLRDEALAPQAYTGFALLALGLLVLDGRIFARGAKRV</sequence>
<dbReference type="InterPro" id="IPR000620">
    <property type="entry name" value="EamA_dom"/>
</dbReference>
<dbReference type="OrthoDB" id="9810556at2"/>
<feature type="transmembrane region" description="Helical" evidence="5">
    <location>
        <begin position="264"/>
        <end position="283"/>
    </location>
</feature>
<evidence type="ECO:0000256" key="1">
    <source>
        <dbReference type="ARBA" id="ARBA00004141"/>
    </source>
</evidence>
<feature type="transmembrane region" description="Helical" evidence="5">
    <location>
        <begin position="230"/>
        <end position="252"/>
    </location>
</feature>
<proteinExistence type="predicted"/>
<dbReference type="Proteomes" id="UP000253977">
    <property type="component" value="Unassembled WGS sequence"/>
</dbReference>
<feature type="transmembrane region" description="Helical" evidence="5">
    <location>
        <begin position="148"/>
        <end position="166"/>
    </location>
</feature>
<evidence type="ECO:0000313" key="8">
    <source>
        <dbReference type="Proteomes" id="UP000253977"/>
    </source>
</evidence>
<dbReference type="InterPro" id="IPR050638">
    <property type="entry name" value="AA-Vitamin_Transporters"/>
</dbReference>
<keyword evidence="8" id="KW-1185">Reference proteome</keyword>
<protein>
    <submittedName>
        <fullName evidence="7">DMT family transporter</fullName>
    </submittedName>
</protein>
<evidence type="ECO:0000256" key="2">
    <source>
        <dbReference type="ARBA" id="ARBA00022692"/>
    </source>
</evidence>
<dbReference type="SUPFAM" id="SSF103481">
    <property type="entry name" value="Multidrug resistance efflux transporter EmrE"/>
    <property type="match status" value="2"/>
</dbReference>
<name>A0A369TRD4_9RHOB</name>
<feature type="transmembrane region" description="Helical" evidence="5">
    <location>
        <begin position="203"/>
        <end position="223"/>
    </location>
</feature>
<feature type="domain" description="EamA" evidence="6">
    <location>
        <begin position="62"/>
        <end position="187"/>
    </location>
</feature>
<evidence type="ECO:0000256" key="4">
    <source>
        <dbReference type="ARBA" id="ARBA00023136"/>
    </source>
</evidence>
<evidence type="ECO:0000313" key="7">
    <source>
        <dbReference type="EMBL" id="RDD67294.1"/>
    </source>
</evidence>
<gene>
    <name evidence="7" type="ORF">DU478_06070</name>
</gene>
<evidence type="ECO:0000256" key="3">
    <source>
        <dbReference type="ARBA" id="ARBA00022989"/>
    </source>
</evidence>
<feature type="transmembrane region" description="Helical" evidence="5">
    <location>
        <begin position="295"/>
        <end position="313"/>
    </location>
</feature>
<comment type="caution">
    <text evidence="7">The sequence shown here is derived from an EMBL/GenBank/DDBJ whole genome shotgun (WGS) entry which is preliminary data.</text>
</comment>
<dbReference type="PANTHER" id="PTHR32322:SF9">
    <property type="entry name" value="AMINO-ACID METABOLITE EFFLUX PUMP-RELATED"/>
    <property type="match status" value="1"/>
</dbReference>
<dbReference type="PANTHER" id="PTHR32322">
    <property type="entry name" value="INNER MEMBRANE TRANSPORTER"/>
    <property type="match status" value="1"/>
</dbReference>
<organism evidence="7 8">
    <name type="scientific">Thalassococcus profundi</name>
    <dbReference type="NCBI Taxonomy" id="2282382"/>
    <lineage>
        <taxon>Bacteria</taxon>
        <taxon>Pseudomonadati</taxon>
        <taxon>Pseudomonadota</taxon>
        <taxon>Alphaproteobacteria</taxon>
        <taxon>Rhodobacterales</taxon>
        <taxon>Roseobacteraceae</taxon>
        <taxon>Thalassococcus</taxon>
    </lineage>
</organism>
<evidence type="ECO:0000256" key="5">
    <source>
        <dbReference type="SAM" id="Phobius"/>
    </source>
</evidence>
<accession>A0A369TRD4</accession>
<reference evidence="7 8" key="1">
    <citation type="submission" date="2018-07" db="EMBL/GenBank/DDBJ databases">
        <title>Thalassococcus profundi sp. nov., a marine bacterium isolated from deep seawater of Okinawa Trough.</title>
        <authorList>
            <person name="Yu M."/>
        </authorList>
    </citation>
    <scope>NUCLEOTIDE SEQUENCE [LARGE SCALE GENOMIC DNA]</scope>
    <source>
        <strain evidence="7 8">WRAS1</strain>
    </source>
</reference>